<evidence type="ECO:0000313" key="13">
    <source>
        <dbReference type="Proteomes" id="UP000315925"/>
    </source>
</evidence>
<evidence type="ECO:0000256" key="7">
    <source>
        <dbReference type="ARBA" id="ARBA00035255"/>
    </source>
</evidence>
<dbReference type="HAMAP" id="MF_01307_B">
    <property type="entry name" value="Ribosomal_uS5_B"/>
    <property type="match status" value="1"/>
</dbReference>
<keyword evidence="5 8" id="KW-0689">Ribosomal protein</keyword>
<dbReference type="NCBIfam" id="TIGR01021">
    <property type="entry name" value="rpsE_bact"/>
    <property type="match status" value="1"/>
</dbReference>
<dbReference type="InterPro" id="IPR000851">
    <property type="entry name" value="Ribosomal_uS5"/>
</dbReference>
<evidence type="ECO:0000256" key="9">
    <source>
        <dbReference type="RuleBase" id="RU003823"/>
    </source>
</evidence>
<dbReference type="InterPro" id="IPR020568">
    <property type="entry name" value="Ribosomal_Su5_D2-typ_SF"/>
</dbReference>
<dbReference type="Gene3D" id="3.30.230.10">
    <property type="match status" value="1"/>
</dbReference>
<reference evidence="13" key="1">
    <citation type="submission" date="2019-03" db="EMBL/GenBank/DDBJ databases">
        <title>Complete genome of Methylacidiphilum kamchatkense Kam1.</title>
        <authorList>
            <person name="Kruse T."/>
            <person name="Murarilal Ratnadevi C."/>
            <person name="Erikstad H.-A."/>
            <person name="Birkeland N.-K."/>
        </authorList>
    </citation>
    <scope>NUCLEOTIDE SEQUENCE [LARGE SCALE GENOMIC DNA]</scope>
    <source>
        <strain evidence="13">kam1</strain>
    </source>
</reference>
<dbReference type="GO" id="GO:0015935">
    <property type="term" value="C:small ribosomal subunit"/>
    <property type="evidence" value="ECO:0007669"/>
    <property type="project" value="InterPro"/>
</dbReference>
<accession>A0A516TLD5</accession>
<dbReference type="InterPro" id="IPR005324">
    <property type="entry name" value="Ribosomal_uS5_C"/>
</dbReference>
<evidence type="ECO:0000256" key="6">
    <source>
        <dbReference type="ARBA" id="ARBA00023274"/>
    </source>
</evidence>
<dbReference type="SUPFAM" id="SSF54211">
    <property type="entry name" value="Ribosomal protein S5 domain 2-like"/>
    <property type="match status" value="1"/>
</dbReference>
<evidence type="ECO:0000256" key="5">
    <source>
        <dbReference type="ARBA" id="ARBA00022980"/>
    </source>
</evidence>
<evidence type="ECO:0000259" key="11">
    <source>
        <dbReference type="PROSITE" id="PS50881"/>
    </source>
</evidence>
<dbReference type="RefSeq" id="WP_052250516.1">
    <property type="nucleotide sequence ID" value="NZ_CP037899.1"/>
</dbReference>
<dbReference type="FunFam" id="3.30.230.10:FF:000002">
    <property type="entry name" value="30S ribosomal protein S5"/>
    <property type="match status" value="1"/>
</dbReference>
<dbReference type="OrthoDB" id="9809045at2"/>
<protein>
    <recommendedName>
        <fullName evidence="7 8">Small ribosomal subunit protein uS5</fullName>
    </recommendedName>
</protein>
<dbReference type="Gene3D" id="3.30.160.20">
    <property type="match status" value="1"/>
</dbReference>
<evidence type="ECO:0000256" key="2">
    <source>
        <dbReference type="ARBA" id="ARBA00008945"/>
    </source>
</evidence>
<dbReference type="GO" id="GO:0003735">
    <property type="term" value="F:structural constituent of ribosome"/>
    <property type="evidence" value="ECO:0007669"/>
    <property type="project" value="UniProtKB-UniRule"/>
</dbReference>
<evidence type="ECO:0000256" key="1">
    <source>
        <dbReference type="ARBA" id="ARBA00003093"/>
    </source>
</evidence>
<dbReference type="GO" id="GO:0019843">
    <property type="term" value="F:rRNA binding"/>
    <property type="evidence" value="ECO:0007669"/>
    <property type="project" value="UniProtKB-UniRule"/>
</dbReference>
<keyword evidence="6 8" id="KW-0687">Ribonucleoprotein</keyword>
<dbReference type="GO" id="GO:0042254">
    <property type="term" value="P:ribosome biogenesis"/>
    <property type="evidence" value="ECO:0007669"/>
    <property type="project" value="UniProtKB-ARBA"/>
</dbReference>
<dbReference type="STRING" id="1202785.A946_08680"/>
<dbReference type="EMBL" id="CP037899">
    <property type="protein sequence ID" value="QDQ42058.1"/>
    <property type="molecule type" value="Genomic_DNA"/>
</dbReference>
<evidence type="ECO:0000256" key="8">
    <source>
        <dbReference type="HAMAP-Rule" id="MF_01307"/>
    </source>
</evidence>
<dbReference type="InterPro" id="IPR018192">
    <property type="entry name" value="Ribosomal_uS5_N_CS"/>
</dbReference>
<keyword evidence="4 8" id="KW-0694">RNA-binding</keyword>
<feature type="domain" description="S5 DRBM" evidence="11">
    <location>
        <begin position="56"/>
        <end position="119"/>
    </location>
</feature>
<evidence type="ECO:0000256" key="10">
    <source>
        <dbReference type="SAM" id="MobiDB-lite"/>
    </source>
</evidence>
<gene>
    <name evidence="8" type="primary">rpsE</name>
    <name evidence="12" type="ORF">kam1_814</name>
</gene>
<dbReference type="Pfam" id="PF03719">
    <property type="entry name" value="Ribosomal_S5_C"/>
    <property type="match status" value="1"/>
</dbReference>
<dbReference type="GO" id="GO:0005737">
    <property type="term" value="C:cytoplasm"/>
    <property type="evidence" value="ECO:0007669"/>
    <property type="project" value="UniProtKB-ARBA"/>
</dbReference>
<dbReference type="PROSITE" id="PS50881">
    <property type="entry name" value="S5_DSRBD"/>
    <property type="match status" value="1"/>
</dbReference>
<dbReference type="InterPro" id="IPR013810">
    <property type="entry name" value="Ribosomal_uS5_N"/>
</dbReference>
<proteinExistence type="inferred from homology"/>
<evidence type="ECO:0000256" key="4">
    <source>
        <dbReference type="ARBA" id="ARBA00022884"/>
    </source>
</evidence>
<comment type="function">
    <text evidence="1 8">Located at the back of the 30S subunit body where it stabilizes the conformation of the head with respect to the body.</text>
</comment>
<evidence type="ECO:0000313" key="12">
    <source>
        <dbReference type="EMBL" id="QDQ42058.1"/>
    </source>
</evidence>
<dbReference type="SUPFAM" id="SSF54768">
    <property type="entry name" value="dsRNA-binding domain-like"/>
    <property type="match status" value="1"/>
</dbReference>
<dbReference type="FunFam" id="3.30.160.20:FF:000001">
    <property type="entry name" value="30S ribosomal protein S5"/>
    <property type="match status" value="1"/>
</dbReference>
<sequence length="212" mass="23269">MNSKENTISPAILEEKSSYIPKEEEGALEPKGSKKRIRRHFEKKDLKQDESFHEELMDRVIYVNRCAKVVKGGRRYSFGALVVVGDRAGQIGLGFGKANEVTDAVKKATENARKNMKQIMRNGDTIPHEVIGEFSGGKVLLKPASPGTGIIAGVTVRSILEAAGIKDVLTKSLGSKNPYNVAKATCKALAQLKSRDEVFQRRGKEINLSSKK</sequence>
<dbReference type="AlphaFoldDB" id="A0A516TLD5"/>
<dbReference type="GO" id="GO:0006412">
    <property type="term" value="P:translation"/>
    <property type="evidence" value="ECO:0007669"/>
    <property type="project" value="UniProtKB-UniRule"/>
</dbReference>
<dbReference type="Pfam" id="PF00333">
    <property type="entry name" value="Ribosomal_S5"/>
    <property type="match status" value="1"/>
</dbReference>
<comment type="subunit">
    <text evidence="8">Part of the 30S ribosomal subunit. Contacts proteins S4 and S8.</text>
</comment>
<comment type="function">
    <text evidence="8">With S4 and S12 plays an important role in translational accuracy.</text>
</comment>
<dbReference type="Proteomes" id="UP000315925">
    <property type="component" value="Chromosome"/>
</dbReference>
<dbReference type="PANTHER" id="PTHR48277">
    <property type="entry name" value="MITOCHONDRIAL RIBOSOMAL PROTEIN S5"/>
    <property type="match status" value="1"/>
</dbReference>
<evidence type="ECO:0000256" key="3">
    <source>
        <dbReference type="ARBA" id="ARBA00022730"/>
    </source>
</evidence>
<comment type="similarity">
    <text evidence="2 8 9">Belongs to the universal ribosomal protein uS5 family.</text>
</comment>
<dbReference type="PANTHER" id="PTHR48277:SF1">
    <property type="entry name" value="MITOCHONDRIAL RIBOSOMAL PROTEIN S5"/>
    <property type="match status" value="1"/>
</dbReference>
<dbReference type="InterPro" id="IPR014721">
    <property type="entry name" value="Ribsml_uS5_D2-typ_fold_subgr"/>
</dbReference>
<organism evidence="12 13">
    <name type="scientific">Methylacidiphilum kamchatkense Kam1</name>
    <dbReference type="NCBI Taxonomy" id="1202785"/>
    <lineage>
        <taxon>Bacteria</taxon>
        <taxon>Pseudomonadati</taxon>
        <taxon>Verrucomicrobiota</taxon>
        <taxon>Methylacidiphilae</taxon>
        <taxon>Methylacidiphilales</taxon>
        <taxon>Methylacidiphilaceae</taxon>
        <taxon>Methylacidiphilum (ex Ratnadevi et al. 2023)</taxon>
    </lineage>
</organism>
<dbReference type="KEGG" id="mkc:kam1_814"/>
<feature type="compositionally biased region" description="Basic and acidic residues" evidence="10">
    <location>
        <begin position="13"/>
        <end position="25"/>
    </location>
</feature>
<feature type="region of interest" description="Disordered" evidence="10">
    <location>
        <begin position="1"/>
        <end position="36"/>
    </location>
</feature>
<dbReference type="PROSITE" id="PS00585">
    <property type="entry name" value="RIBOSOMAL_S5"/>
    <property type="match status" value="1"/>
</dbReference>
<dbReference type="InterPro" id="IPR005712">
    <property type="entry name" value="Ribosomal_uS5_bac-type"/>
</dbReference>
<comment type="domain">
    <text evidence="8">The N-terminal domain interacts with the head of the 30S subunit; the C-terminal domain interacts with the body and contacts protein S4. The interaction surface between S4 and S5 is involved in control of translational fidelity.</text>
</comment>
<name>A0A516TLD5_9BACT</name>
<keyword evidence="3 8" id="KW-0699">rRNA-binding</keyword>